<accession>I3S6S5</accession>
<protein>
    <submittedName>
        <fullName evidence="1">Uncharacterized protein</fullName>
    </submittedName>
</protein>
<reference evidence="1" key="1">
    <citation type="submission" date="2012-05" db="EMBL/GenBank/DDBJ databases">
        <authorList>
            <person name="Krishnakumar V."/>
            <person name="Cheung F."/>
            <person name="Xiao Y."/>
            <person name="Chan A."/>
            <person name="Moskal W.A."/>
            <person name="Town C.D."/>
        </authorList>
    </citation>
    <scope>NUCLEOTIDE SEQUENCE</scope>
</reference>
<dbReference type="EMBL" id="BT136172">
    <property type="protein sequence ID" value="AFK35967.1"/>
    <property type="molecule type" value="mRNA"/>
</dbReference>
<sequence length="106" mass="12239">MSRSSQTMFGILRRFTFDPGISDQITEISEIGIRNHLHKKTNSTSKHHLFKRTFEKSFLAAALVNILKPHCVSRIPGPAANRTTRWNPFIKKLRYHFLVAKAFSSR</sequence>
<organism evidence="1">
    <name type="scientific">Medicago truncatula</name>
    <name type="common">Barrel medic</name>
    <name type="synonym">Medicago tribuloides</name>
    <dbReference type="NCBI Taxonomy" id="3880"/>
    <lineage>
        <taxon>Eukaryota</taxon>
        <taxon>Viridiplantae</taxon>
        <taxon>Streptophyta</taxon>
        <taxon>Embryophyta</taxon>
        <taxon>Tracheophyta</taxon>
        <taxon>Spermatophyta</taxon>
        <taxon>Magnoliopsida</taxon>
        <taxon>eudicotyledons</taxon>
        <taxon>Gunneridae</taxon>
        <taxon>Pentapetalae</taxon>
        <taxon>rosids</taxon>
        <taxon>fabids</taxon>
        <taxon>Fabales</taxon>
        <taxon>Fabaceae</taxon>
        <taxon>Papilionoideae</taxon>
        <taxon>50 kb inversion clade</taxon>
        <taxon>NPAAA clade</taxon>
        <taxon>Hologalegina</taxon>
        <taxon>IRL clade</taxon>
        <taxon>Trifolieae</taxon>
        <taxon>Medicago</taxon>
    </lineage>
</organism>
<dbReference type="AlphaFoldDB" id="I3S6S5"/>
<proteinExistence type="evidence at transcript level"/>
<evidence type="ECO:0000313" key="1">
    <source>
        <dbReference type="EMBL" id="AFK35967.1"/>
    </source>
</evidence>
<name>I3S6S5_MEDTR</name>